<feature type="compositionally biased region" description="Low complexity" evidence="1">
    <location>
        <begin position="43"/>
        <end position="57"/>
    </location>
</feature>
<reference evidence="3" key="1">
    <citation type="journal article" date="2019" name="Int. J. Syst. Evol. Microbiol.">
        <title>The Global Catalogue of Microorganisms (GCM) 10K type strain sequencing project: providing services to taxonomists for standard genome sequencing and annotation.</title>
        <authorList>
            <consortium name="The Broad Institute Genomics Platform"/>
            <consortium name="The Broad Institute Genome Sequencing Center for Infectious Disease"/>
            <person name="Wu L."/>
            <person name="Ma J."/>
        </authorList>
    </citation>
    <scope>NUCLEOTIDE SEQUENCE [LARGE SCALE GENOMIC DNA]</scope>
    <source>
        <strain evidence="3">CGMCC 4.7132</strain>
    </source>
</reference>
<comment type="caution">
    <text evidence="2">The sequence shown here is derived from an EMBL/GenBank/DDBJ whole genome shotgun (WGS) entry which is preliminary data.</text>
</comment>
<feature type="compositionally biased region" description="Basic and acidic residues" evidence="1">
    <location>
        <begin position="105"/>
        <end position="116"/>
    </location>
</feature>
<dbReference type="EMBL" id="JBHSFP010000019">
    <property type="protein sequence ID" value="MFC4534077.1"/>
    <property type="molecule type" value="Genomic_DNA"/>
</dbReference>
<evidence type="ECO:0000313" key="3">
    <source>
        <dbReference type="Proteomes" id="UP001596004"/>
    </source>
</evidence>
<gene>
    <name evidence="2" type="ORF">ACFO60_25215</name>
</gene>
<protein>
    <submittedName>
        <fullName evidence="2">Uncharacterized protein</fullName>
    </submittedName>
</protein>
<feature type="compositionally biased region" description="Basic and acidic residues" evidence="1">
    <location>
        <begin position="74"/>
        <end position="84"/>
    </location>
</feature>
<dbReference type="RefSeq" id="WP_380844139.1">
    <property type="nucleotide sequence ID" value="NZ_JBHSFP010000019.1"/>
</dbReference>
<feature type="region of interest" description="Disordered" evidence="1">
    <location>
        <begin position="1"/>
        <end position="116"/>
    </location>
</feature>
<accession>A0ABV9CNM0</accession>
<organism evidence="2 3">
    <name type="scientific">Sphaerisporangium dianthi</name>
    <dbReference type="NCBI Taxonomy" id="1436120"/>
    <lineage>
        <taxon>Bacteria</taxon>
        <taxon>Bacillati</taxon>
        <taxon>Actinomycetota</taxon>
        <taxon>Actinomycetes</taxon>
        <taxon>Streptosporangiales</taxon>
        <taxon>Streptosporangiaceae</taxon>
        <taxon>Sphaerisporangium</taxon>
    </lineage>
</organism>
<dbReference type="Proteomes" id="UP001596004">
    <property type="component" value="Unassembled WGS sequence"/>
</dbReference>
<evidence type="ECO:0000256" key="1">
    <source>
        <dbReference type="SAM" id="MobiDB-lite"/>
    </source>
</evidence>
<sequence length="792" mass="87474">MSDGDTPQPQERPADDASEGKRQPSWNVPEESPPRHASPESDGAPAHGAVPGVPALPSGAGDAGAVPGGNPAEGGRRPDGESARPDPWVQEEPVEGPQTASEDEASLRDNTGEESAARRMRAETWYGRDWVAGDVTNNYYGSERERLTQAGGPLSASVLAECDRVHALTASDRRLRDRLRREPLVFLNKRAGTGRRSSGITALYGLPQRGRPAARVNVLDGAGGLRAVMAELLRGQGHLVDASGMGWVRELGEAQIGQLVKRLTEIEATLIVLTDEPDGSELPWPPDNVVWHVPPQPLDVVAHHIAAGVYAVDGHVDRQALDRAGRLVSDAVAASPAARSWYEEMTSGASTTPRAAVQFARAIAQWALQDRKPDLDVLISVYRDAQLVELARRLLRESGESDSPLHQSYVLASAVLDRLPVTEVINAARALADRLYKVERPTGTTGRKVFGDPLPTRLRHLTLGPAGNGGPAAGAFSVRMPEPRLARALLWVVWNDYDSARTPLLHWLMEVCAGARTLVTQVRCAQSLAIIAAEDYDVVYQEVLKPWSHSRDLKVHRGAAWLIEALMATWQGEGEQDKVMRLRARLRRWSRSGEWQQQAVAIRAYGTRIATWFPEDATEALRIAAADPWERFDSLVEHALVEMYLQGLEAAVLGEMCLWKAFVPMRAQAARTWVRLARLRSRPSNGAPGRDHTIQCRLAEMGEDFCLTADAHASLWALACSQPESIQEAWRVLSRWEARGRVRPELRESFADLVRRLELDPQMKDQTDRLRSYRRMWVKRAAKNAQEEQGER</sequence>
<keyword evidence="3" id="KW-1185">Reference proteome</keyword>
<evidence type="ECO:0000313" key="2">
    <source>
        <dbReference type="EMBL" id="MFC4534077.1"/>
    </source>
</evidence>
<name>A0ABV9CNM0_9ACTN</name>
<proteinExistence type="predicted"/>
<feature type="compositionally biased region" description="Basic and acidic residues" evidence="1">
    <location>
        <begin position="12"/>
        <end position="22"/>
    </location>
</feature>